<dbReference type="InterPro" id="IPR006139">
    <property type="entry name" value="D-isomer_2_OHA_DH_cat_dom"/>
</dbReference>
<feature type="binding site" evidence="5">
    <location>
        <position position="48"/>
    </location>
    <ligand>
        <name>substrate</name>
    </ligand>
</feature>
<dbReference type="AlphaFoldDB" id="A0A0A2ERD4"/>
<dbReference type="Pfam" id="PF02826">
    <property type="entry name" value="2-Hacid_dh_C"/>
    <property type="match status" value="1"/>
</dbReference>
<evidence type="ECO:0000313" key="8">
    <source>
        <dbReference type="EMBL" id="KGN80257.1"/>
    </source>
</evidence>
<comment type="caution">
    <text evidence="5">Lacks conserved residue(s) required for the propagation of feature annotation.</text>
</comment>
<keyword evidence="9" id="KW-1185">Reference proteome</keyword>
<dbReference type="GO" id="GO:0005737">
    <property type="term" value="C:cytoplasm"/>
    <property type="evidence" value="ECO:0007669"/>
    <property type="project" value="UniProtKB-SubCell"/>
</dbReference>
<dbReference type="NCBIfam" id="NF001309">
    <property type="entry name" value="PRK00257.1"/>
    <property type="match status" value="1"/>
</dbReference>
<dbReference type="GO" id="GO:0033711">
    <property type="term" value="F:4-phosphoerythronate dehydrogenase activity"/>
    <property type="evidence" value="ECO:0007669"/>
    <property type="project" value="UniProtKB-EC"/>
</dbReference>
<sequence>MEPLKIIAEHSVPYLRGVIESLGEVTYLPSSDFTPEAVRDADWLIVRSITKCSRELLTGSRVRLITTATIGFDHIDTEYCDAAGITWRNAPGSNAEAVGQYFAGVIASLVTETGFDPKGKVLGIVGVGHVGTVVKRYAEAFGMVCLLNDPPRAESEGDEGFVSLEEIASRSDIITLHTPLTKSGTHPTYHLFDKALVARLGRKPVVINACRGGVTDTEALLDGLATGKIDRVIIDCWEGEPHISTALLDRAFIGTPHIAGFSADGKANGARMCVEAGMTFFGIDRPDILSPMSPPAPLHPEIDMSQWSENALFEAILKTFDPRKVDGDLRAGYTDFEYLRKTYDYPREPHAYTLVHATEGQRKAFDRLLP</sequence>
<dbReference type="STRING" id="36874.HQ34_00805"/>
<proteinExistence type="inferred from homology"/>
<keyword evidence="4 5" id="KW-0664">Pyridoxine biosynthesis</keyword>
<feature type="binding site" evidence="5">
    <location>
        <position position="69"/>
    </location>
    <ligand>
        <name>substrate</name>
    </ligand>
</feature>
<dbReference type="SUPFAM" id="SSF52283">
    <property type="entry name" value="Formate/glycerate dehydrogenase catalytic domain-like"/>
    <property type="match status" value="1"/>
</dbReference>
<dbReference type="SUPFAM" id="SSF51735">
    <property type="entry name" value="NAD(P)-binding Rossmann-fold domains"/>
    <property type="match status" value="1"/>
</dbReference>
<dbReference type="InterPro" id="IPR036291">
    <property type="entry name" value="NAD(P)-bd_dom_sf"/>
</dbReference>
<accession>A0A0A2ERD4</accession>
<evidence type="ECO:0000256" key="3">
    <source>
        <dbReference type="ARBA" id="ARBA00023027"/>
    </source>
</evidence>
<dbReference type="InterPro" id="IPR020921">
    <property type="entry name" value="Erythronate-4-P_DHase"/>
</dbReference>
<dbReference type="RefSeq" id="WP_036851763.1">
    <property type="nucleotide sequence ID" value="NZ_JQJD01000043.1"/>
</dbReference>
<evidence type="ECO:0000256" key="1">
    <source>
        <dbReference type="ARBA" id="ARBA00022490"/>
    </source>
</evidence>
<dbReference type="GO" id="GO:0051287">
    <property type="term" value="F:NAD binding"/>
    <property type="evidence" value="ECO:0007669"/>
    <property type="project" value="InterPro"/>
</dbReference>
<comment type="subunit">
    <text evidence="5">Homodimer.</text>
</comment>
<feature type="domain" description="D-isomer specific 2-hydroxyacid dehydrogenase NAD-binding" evidence="7">
    <location>
        <begin position="112"/>
        <end position="259"/>
    </location>
</feature>
<dbReference type="GO" id="GO:0008615">
    <property type="term" value="P:pyridoxine biosynthetic process"/>
    <property type="evidence" value="ECO:0007669"/>
    <property type="project" value="UniProtKB-UniRule"/>
</dbReference>
<feature type="binding site" evidence="5">
    <location>
        <position position="235"/>
    </location>
    <ligand>
        <name>NAD(+)</name>
        <dbReference type="ChEBI" id="CHEBI:57540"/>
    </ligand>
</feature>
<comment type="subcellular location">
    <subcellularLocation>
        <location evidence="5">Cytoplasm</location>
    </subcellularLocation>
</comment>
<keyword evidence="2 5" id="KW-0560">Oxidoreductase</keyword>
<evidence type="ECO:0000256" key="2">
    <source>
        <dbReference type="ARBA" id="ARBA00023002"/>
    </source>
</evidence>
<name>A0A0A2ERD4_PORCN</name>
<dbReference type="CDD" id="cd12158">
    <property type="entry name" value="ErythrP_dh"/>
    <property type="match status" value="1"/>
</dbReference>
<comment type="pathway">
    <text evidence="5">Cofactor biosynthesis; pyridoxine 5'-phosphate biosynthesis; pyridoxine 5'-phosphate from D-erythrose 4-phosphate: step 2/5.</text>
</comment>
<dbReference type="Proteomes" id="UP000030125">
    <property type="component" value="Unassembled WGS sequence"/>
</dbReference>
<reference evidence="8 9" key="1">
    <citation type="submission" date="2014-08" db="EMBL/GenBank/DDBJ databases">
        <title>Porphyromonas cangingivalis strain:COT-109_OH1386 Genome sequencing.</title>
        <authorList>
            <person name="Wallis C."/>
            <person name="Deusch O."/>
            <person name="O'Flynn C."/>
            <person name="Davis I."/>
            <person name="Jospin G."/>
            <person name="Darling A.E."/>
            <person name="Coil D.A."/>
            <person name="Alexiev A."/>
            <person name="Horsfall A."/>
            <person name="Kirkwood N."/>
            <person name="Harris S."/>
            <person name="Eisen J.A."/>
        </authorList>
    </citation>
    <scope>NUCLEOTIDE SEQUENCE [LARGE SCALE GENOMIC DNA]</scope>
    <source>
        <strain evidence="9">COT-109 OH1386</strain>
    </source>
</reference>
<dbReference type="EC" id="1.1.1.290" evidence="5"/>
<dbReference type="Pfam" id="PF00389">
    <property type="entry name" value="2-Hacid_dh"/>
    <property type="match status" value="1"/>
</dbReference>
<dbReference type="EMBL" id="JQJD01000043">
    <property type="protein sequence ID" value="KGN80257.1"/>
    <property type="molecule type" value="Genomic_DNA"/>
</dbReference>
<feature type="binding site" evidence="5">
    <location>
        <position position="149"/>
    </location>
    <ligand>
        <name>NAD(+)</name>
        <dbReference type="ChEBI" id="CHEBI:57540"/>
    </ligand>
</feature>
<keyword evidence="1 5" id="KW-0963">Cytoplasm</keyword>
<keyword evidence="3 5" id="KW-0520">NAD</keyword>
<comment type="similarity">
    <text evidence="5">Belongs to the D-isomer specific 2-hydroxyacid dehydrogenase family. PdxB subfamily.</text>
</comment>
<dbReference type="UniPathway" id="UPA00244">
    <property type="reaction ID" value="UER00310"/>
</dbReference>
<dbReference type="OrthoDB" id="1522997at2"/>
<evidence type="ECO:0000313" key="9">
    <source>
        <dbReference type="Proteomes" id="UP000030125"/>
    </source>
</evidence>
<comment type="function">
    <text evidence="5">Catalyzes the oxidation of erythronate-4-phosphate to 3-hydroxy-2-oxo-4-phosphonooxybutanoate.</text>
</comment>
<dbReference type="PANTHER" id="PTHR42938">
    <property type="entry name" value="FORMATE DEHYDROGENASE 1"/>
    <property type="match status" value="1"/>
</dbReference>
<feature type="binding site" evidence="5">
    <location>
        <position position="260"/>
    </location>
    <ligand>
        <name>NAD(+)</name>
        <dbReference type="ChEBI" id="CHEBI:57540"/>
    </ligand>
</feature>
<evidence type="ECO:0000256" key="4">
    <source>
        <dbReference type="ARBA" id="ARBA00023096"/>
    </source>
</evidence>
<dbReference type="Gene3D" id="3.40.50.720">
    <property type="entry name" value="NAD(P)-binding Rossmann-like Domain"/>
    <property type="match status" value="2"/>
</dbReference>
<feature type="active site" description="Proton donor" evidence="5">
    <location>
        <position position="257"/>
    </location>
</feature>
<organism evidence="8 9">
    <name type="scientific">Porphyromonas cangingivalis</name>
    <dbReference type="NCBI Taxonomy" id="36874"/>
    <lineage>
        <taxon>Bacteria</taxon>
        <taxon>Pseudomonadati</taxon>
        <taxon>Bacteroidota</taxon>
        <taxon>Bacteroidia</taxon>
        <taxon>Bacteroidales</taxon>
        <taxon>Porphyromonadaceae</taxon>
        <taxon>Porphyromonas</taxon>
    </lineage>
</organism>
<evidence type="ECO:0000259" key="7">
    <source>
        <dbReference type="Pfam" id="PF02826"/>
    </source>
</evidence>
<evidence type="ECO:0000256" key="5">
    <source>
        <dbReference type="HAMAP-Rule" id="MF_01825"/>
    </source>
</evidence>
<feature type="active site" evidence="5">
    <location>
        <position position="240"/>
    </location>
</feature>
<comment type="catalytic activity">
    <reaction evidence="5">
        <text>4-phospho-D-erythronate + NAD(+) = (R)-3-hydroxy-2-oxo-4-phosphooxybutanoate + NADH + H(+)</text>
        <dbReference type="Rhea" id="RHEA:18829"/>
        <dbReference type="ChEBI" id="CHEBI:15378"/>
        <dbReference type="ChEBI" id="CHEBI:57540"/>
        <dbReference type="ChEBI" id="CHEBI:57945"/>
        <dbReference type="ChEBI" id="CHEBI:58538"/>
        <dbReference type="ChEBI" id="CHEBI:58766"/>
        <dbReference type="EC" id="1.1.1.290"/>
    </reaction>
</comment>
<feature type="binding site" evidence="5">
    <location>
        <position position="178"/>
    </location>
    <ligand>
        <name>NAD(+)</name>
        <dbReference type="ChEBI" id="CHEBI:57540"/>
    </ligand>
</feature>
<protein>
    <recommendedName>
        <fullName evidence="5">Erythronate-4-phosphate dehydrogenase</fullName>
        <ecNumber evidence="5">1.1.1.290</ecNumber>
    </recommendedName>
</protein>
<evidence type="ECO:0000259" key="6">
    <source>
        <dbReference type="Pfam" id="PF00389"/>
    </source>
</evidence>
<feature type="domain" description="D-isomer specific 2-hydroxyacid dehydrogenase catalytic" evidence="6">
    <location>
        <begin position="25"/>
        <end position="271"/>
    </location>
</feature>
<comment type="caution">
    <text evidence="8">The sequence shown here is derived from an EMBL/GenBank/DDBJ whole genome shotgun (WGS) entry which is preliminary data.</text>
</comment>
<dbReference type="InterPro" id="IPR006140">
    <property type="entry name" value="D-isomer_DH_NAD-bd"/>
</dbReference>
<gene>
    <name evidence="5" type="primary">pdxB</name>
    <name evidence="8" type="ORF">HQ35_06090</name>
</gene>
<dbReference type="PANTHER" id="PTHR42938:SF9">
    <property type="entry name" value="FORMATE DEHYDROGENASE 1"/>
    <property type="match status" value="1"/>
</dbReference>
<feature type="active site" evidence="5">
    <location>
        <position position="211"/>
    </location>
</feature>
<dbReference type="HAMAP" id="MF_01825">
    <property type="entry name" value="PdxB"/>
    <property type="match status" value="1"/>
</dbReference>
<dbReference type="eggNOG" id="COG0111">
    <property type="taxonomic scope" value="Bacteria"/>
</dbReference>